<evidence type="ECO:0000313" key="6">
    <source>
        <dbReference type="Proteomes" id="UP000192468"/>
    </source>
</evidence>
<accession>A0A1W1XNS6</accession>
<evidence type="ECO:0000256" key="1">
    <source>
        <dbReference type="ARBA" id="ARBA00023015"/>
    </source>
</evidence>
<organism evidence="5 6">
    <name type="scientific">Clostridium acidisoli DSM 12555</name>
    <dbReference type="NCBI Taxonomy" id="1121291"/>
    <lineage>
        <taxon>Bacteria</taxon>
        <taxon>Bacillati</taxon>
        <taxon>Bacillota</taxon>
        <taxon>Clostridia</taxon>
        <taxon>Eubacteriales</taxon>
        <taxon>Clostridiaceae</taxon>
        <taxon>Clostridium</taxon>
    </lineage>
</organism>
<dbReference type="PROSITE" id="PS50995">
    <property type="entry name" value="HTH_MARR_2"/>
    <property type="match status" value="1"/>
</dbReference>
<dbReference type="AlphaFoldDB" id="A0A1W1XNS6"/>
<reference evidence="5 6" key="1">
    <citation type="submission" date="2017-04" db="EMBL/GenBank/DDBJ databases">
        <authorList>
            <person name="Afonso C.L."/>
            <person name="Miller P.J."/>
            <person name="Scott M.A."/>
            <person name="Spackman E."/>
            <person name="Goraichik I."/>
            <person name="Dimitrov K.M."/>
            <person name="Suarez D.L."/>
            <person name="Swayne D.E."/>
        </authorList>
    </citation>
    <scope>NUCLEOTIDE SEQUENCE [LARGE SCALE GENOMIC DNA]</scope>
    <source>
        <strain evidence="5 6">DSM 12555</strain>
    </source>
</reference>
<evidence type="ECO:0000256" key="3">
    <source>
        <dbReference type="ARBA" id="ARBA00023163"/>
    </source>
</evidence>
<dbReference type="OrthoDB" id="1853358at2"/>
<dbReference type="EMBL" id="FWXH01000009">
    <property type="protein sequence ID" value="SMC25512.1"/>
    <property type="molecule type" value="Genomic_DNA"/>
</dbReference>
<sequence length="146" mass="16777">MDEKGSNYLRELIRVLVRNLGVLEKSDASCCKVTISQCHAIVEIGRVEEISLNELAELLTLDKSTMSRTINKLVEDSLVIRELHPEDRRYVTIKLTDNGKKIFKNIEGTMGKYYKDIFMSIPENKREQILDSLRLLTEAVNENKCC</sequence>
<dbReference type="PANTHER" id="PTHR42756">
    <property type="entry name" value="TRANSCRIPTIONAL REGULATOR, MARR"/>
    <property type="match status" value="1"/>
</dbReference>
<keyword evidence="6" id="KW-1185">Reference proteome</keyword>
<keyword evidence="2 5" id="KW-0238">DNA-binding</keyword>
<dbReference type="InterPro" id="IPR036390">
    <property type="entry name" value="WH_DNA-bd_sf"/>
</dbReference>
<dbReference type="PROSITE" id="PS01117">
    <property type="entry name" value="HTH_MARR_1"/>
    <property type="match status" value="1"/>
</dbReference>
<evidence type="ECO:0000313" key="5">
    <source>
        <dbReference type="EMBL" id="SMC25512.1"/>
    </source>
</evidence>
<keyword evidence="1" id="KW-0805">Transcription regulation</keyword>
<dbReference type="Gene3D" id="1.10.10.10">
    <property type="entry name" value="Winged helix-like DNA-binding domain superfamily/Winged helix DNA-binding domain"/>
    <property type="match status" value="1"/>
</dbReference>
<protein>
    <submittedName>
        <fullName evidence="5">DNA-binding transcriptional regulator, MarR family</fullName>
    </submittedName>
</protein>
<dbReference type="GO" id="GO:0003677">
    <property type="term" value="F:DNA binding"/>
    <property type="evidence" value="ECO:0007669"/>
    <property type="project" value="UniProtKB-KW"/>
</dbReference>
<evidence type="ECO:0000259" key="4">
    <source>
        <dbReference type="PROSITE" id="PS50995"/>
    </source>
</evidence>
<gene>
    <name evidence="5" type="ORF">SAMN02745134_02465</name>
</gene>
<name>A0A1W1XNS6_9CLOT</name>
<dbReference type="PANTHER" id="PTHR42756:SF1">
    <property type="entry name" value="TRANSCRIPTIONAL REPRESSOR OF EMRAB OPERON"/>
    <property type="match status" value="1"/>
</dbReference>
<dbReference type="Pfam" id="PF01047">
    <property type="entry name" value="MarR"/>
    <property type="match status" value="1"/>
</dbReference>
<feature type="domain" description="HTH marR-type" evidence="4">
    <location>
        <begin position="6"/>
        <end position="138"/>
    </location>
</feature>
<evidence type="ECO:0000256" key="2">
    <source>
        <dbReference type="ARBA" id="ARBA00023125"/>
    </source>
</evidence>
<keyword evidence="3" id="KW-0804">Transcription</keyword>
<dbReference type="GO" id="GO:0003700">
    <property type="term" value="F:DNA-binding transcription factor activity"/>
    <property type="evidence" value="ECO:0007669"/>
    <property type="project" value="InterPro"/>
</dbReference>
<dbReference type="PRINTS" id="PR00598">
    <property type="entry name" value="HTHMARR"/>
</dbReference>
<dbReference type="InterPro" id="IPR023187">
    <property type="entry name" value="Tscrpt_reg_MarR-type_CS"/>
</dbReference>
<proteinExistence type="predicted"/>
<dbReference type="InterPro" id="IPR000835">
    <property type="entry name" value="HTH_MarR-typ"/>
</dbReference>
<dbReference type="RefSeq" id="WP_084116291.1">
    <property type="nucleotide sequence ID" value="NZ_FWXH01000009.1"/>
</dbReference>
<dbReference type="STRING" id="1121291.SAMN02745134_02465"/>
<dbReference type="Proteomes" id="UP000192468">
    <property type="component" value="Unassembled WGS sequence"/>
</dbReference>
<dbReference type="InterPro" id="IPR036388">
    <property type="entry name" value="WH-like_DNA-bd_sf"/>
</dbReference>
<dbReference type="SMART" id="SM00347">
    <property type="entry name" value="HTH_MARR"/>
    <property type="match status" value="1"/>
</dbReference>
<dbReference type="SUPFAM" id="SSF46785">
    <property type="entry name" value="Winged helix' DNA-binding domain"/>
    <property type="match status" value="1"/>
</dbReference>